<evidence type="ECO:0000256" key="2">
    <source>
        <dbReference type="ARBA" id="ARBA00007376"/>
    </source>
</evidence>
<accession>A0A670HST7</accession>
<evidence type="ECO:0000256" key="10">
    <source>
        <dbReference type="ARBA" id="ARBA00023224"/>
    </source>
</evidence>
<dbReference type="PANTHER" id="PTHR11394">
    <property type="entry name" value="TASTE RECEPTOR TYPE 2"/>
    <property type="match status" value="1"/>
</dbReference>
<comment type="subcellular location">
    <subcellularLocation>
        <location evidence="1 12">Membrane</location>
        <topology evidence="1 12">Multi-pass membrane protein</topology>
    </subcellularLocation>
</comment>
<dbReference type="InterPro" id="IPR007960">
    <property type="entry name" value="TAS2R"/>
</dbReference>
<dbReference type="GO" id="GO:0033038">
    <property type="term" value="F:bitter taste receptor activity"/>
    <property type="evidence" value="ECO:0007669"/>
    <property type="project" value="InterPro"/>
</dbReference>
<dbReference type="FunFam" id="1.20.1070.10:FF:000055">
    <property type="entry name" value="Taste receptor type 2"/>
    <property type="match status" value="1"/>
</dbReference>
<comment type="similarity">
    <text evidence="2 11">Belongs to the G-protein coupled receptor T2R family.</text>
</comment>
<dbReference type="Gene3D" id="1.20.1070.10">
    <property type="entry name" value="Rhodopsin 7-helix transmembrane proteins"/>
    <property type="match status" value="1"/>
</dbReference>
<dbReference type="PANTHER" id="PTHR11394:SF47">
    <property type="entry name" value="TASTE RECEPTOR TYPE 2 MEMBER 40"/>
    <property type="match status" value="1"/>
</dbReference>
<dbReference type="Ensembl" id="ENSPMRT00000002779.1">
    <property type="protein sequence ID" value="ENSPMRP00000002611.1"/>
    <property type="gene ID" value="ENSPMRG00000001878.1"/>
</dbReference>
<dbReference type="Proteomes" id="UP000472272">
    <property type="component" value="Chromosome 4"/>
</dbReference>
<keyword evidence="10 12" id="KW-0807">Transducer</keyword>
<organism evidence="14 15">
    <name type="scientific">Podarcis muralis</name>
    <name type="common">Wall lizard</name>
    <name type="synonym">Lacerta muralis</name>
    <dbReference type="NCBI Taxonomy" id="64176"/>
    <lineage>
        <taxon>Eukaryota</taxon>
        <taxon>Metazoa</taxon>
        <taxon>Chordata</taxon>
        <taxon>Craniata</taxon>
        <taxon>Vertebrata</taxon>
        <taxon>Euteleostomi</taxon>
        <taxon>Lepidosauria</taxon>
        <taxon>Squamata</taxon>
        <taxon>Bifurcata</taxon>
        <taxon>Unidentata</taxon>
        <taxon>Episquamata</taxon>
        <taxon>Laterata</taxon>
        <taxon>Lacertibaenia</taxon>
        <taxon>Lacertidae</taxon>
        <taxon>Podarcis</taxon>
    </lineage>
</organism>
<dbReference type="GO" id="GO:0016020">
    <property type="term" value="C:membrane"/>
    <property type="evidence" value="ECO:0007669"/>
    <property type="project" value="UniProtKB-SubCell"/>
</dbReference>
<feature type="transmembrane region" description="Helical" evidence="13">
    <location>
        <begin position="49"/>
        <end position="71"/>
    </location>
</feature>
<evidence type="ECO:0000313" key="14">
    <source>
        <dbReference type="Ensembl" id="ENSPMRP00000002611.1"/>
    </source>
</evidence>
<reference evidence="14" key="3">
    <citation type="submission" date="2025-09" db="UniProtKB">
        <authorList>
            <consortium name="Ensembl"/>
        </authorList>
    </citation>
    <scope>IDENTIFICATION</scope>
</reference>
<dbReference type="SUPFAM" id="SSF81321">
    <property type="entry name" value="Family A G protein-coupled receptor-like"/>
    <property type="match status" value="1"/>
</dbReference>
<dbReference type="Pfam" id="PF05296">
    <property type="entry name" value="TAS2R"/>
    <property type="match status" value="1"/>
</dbReference>
<keyword evidence="6 13" id="KW-1133">Transmembrane helix</keyword>
<keyword evidence="4 12" id="KW-0716">Sensory transduction</keyword>
<keyword evidence="9 12" id="KW-0675">Receptor</keyword>
<keyword evidence="5 12" id="KW-0812">Transmembrane</keyword>
<feature type="transmembrane region" description="Helical" evidence="13">
    <location>
        <begin position="264"/>
        <end position="283"/>
    </location>
</feature>
<evidence type="ECO:0000313" key="15">
    <source>
        <dbReference type="Proteomes" id="UP000472272"/>
    </source>
</evidence>
<evidence type="ECO:0000256" key="1">
    <source>
        <dbReference type="ARBA" id="ARBA00004141"/>
    </source>
</evidence>
<keyword evidence="8 12" id="KW-0472">Membrane</keyword>
<reference evidence="14 15" key="1">
    <citation type="journal article" date="2019" name="Proc. Natl. Acad. Sci. U.S.A.">
        <title>Regulatory changes in pterin and carotenoid genes underlie balanced color polymorphisms in the wall lizard.</title>
        <authorList>
            <person name="Andrade P."/>
            <person name="Pinho C."/>
            <person name="Perez I de Lanuza G."/>
            <person name="Afonso S."/>
            <person name="Brejcha J."/>
            <person name="Rubin C.J."/>
            <person name="Wallerman O."/>
            <person name="Pereira P."/>
            <person name="Sabatino S.J."/>
            <person name="Bellati A."/>
            <person name="Pellitteri-Rosa D."/>
            <person name="Bosakova Z."/>
            <person name="Bunikis I."/>
            <person name="Carretero M.A."/>
            <person name="Feiner N."/>
            <person name="Marsik P."/>
            <person name="Pauperio F."/>
            <person name="Salvi D."/>
            <person name="Soler L."/>
            <person name="While G.M."/>
            <person name="Uller T."/>
            <person name="Font E."/>
            <person name="Andersson L."/>
            <person name="Carneiro M."/>
        </authorList>
    </citation>
    <scope>NUCLEOTIDE SEQUENCE</scope>
</reference>
<feature type="transmembrane region" description="Helical" evidence="13">
    <location>
        <begin position="233"/>
        <end position="258"/>
    </location>
</feature>
<dbReference type="OMA" id="WITTCLG"/>
<evidence type="ECO:0000256" key="8">
    <source>
        <dbReference type="ARBA" id="ARBA00023136"/>
    </source>
</evidence>
<name>A0A670HST7_PODMU</name>
<keyword evidence="3 12" id="KW-0919">Taste</keyword>
<evidence type="ECO:0000256" key="11">
    <source>
        <dbReference type="RuleBase" id="RU004423"/>
    </source>
</evidence>
<sequence length="292" mass="32438">MLGSASLHFLSLIVITAMVVIGLMGNGFITIASGFEWSRNKTLSSSDMILLVLSVSRLLFLGLTLGIHYSVFTDISNPKHMPKSVVFLWAFFNAVTLWTATWLAAFYCMKILTFTQPLLVKIKMGISRMVPHLLLGSVLGSLLVSLPFNWFEDCYQCCNGTNLPLGNSTGRCYVQTTGMLFSSLLYIAGTFPSFIICLASSVFLIQSLLHHVKRMQQNREGFRDQRMDVQLRAVKMVASFLLLYTVAFAAEISLMLFINPLTVVFSIVMVAGYHSGHAISLIITNSKLSCCW</sequence>
<evidence type="ECO:0000256" key="5">
    <source>
        <dbReference type="ARBA" id="ARBA00022692"/>
    </source>
</evidence>
<evidence type="ECO:0000256" key="4">
    <source>
        <dbReference type="ARBA" id="ARBA00022606"/>
    </source>
</evidence>
<feature type="transmembrane region" description="Helical" evidence="13">
    <location>
        <begin position="184"/>
        <end position="212"/>
    </location>
</feature>
<dbReference type="GO" id="GO:0004930">
    <property type="term" value="F:G protein-coupled receptor activity"/>
    <property type="evidence" value="ECO:0007669"/>
    <property type="project" value="UniProtKB-KW"/>
</dbReference>
<evidence type="ECO:0000256" key="12">
    <source>
        <dbReference type="RuleBase" id="RU004424"/>
    </source>
</evidence>
<proteinExistence type="inferred from homology"/>
<keyword evidence="7 12" id="KW-0297">G-protein coupled receptor</keyword>
<feature type="transmembrane region" description="Helical" evidence="13">
    <location>
        <begin position="130"/>
        <end position="151"/>
    </location>
</feature>
<feature type="transmembrane region" description="Helical" evidence="13">
    <location>
        <begin position="86"/>
        <end position="109"/>
    </location>
</feature>
<protein>
    <recommendedName>
        <fullName evidence="12">Taste receptor type 2</fullName>
    </recommendedName>
</protein>
<evidence type="ECO:0000256" key="13">
    <source>
        <dbReference type="SAM" id="Phobius"/>
    </source>
</evidence>
<reference evidence="14" key="2">
    <citation type="submission" date="2025-08" db="UniProtKB">
        <authorList>
            <consortium name="Ensembl"/>
        </authorList>
    </citation>
    <scope>IDENTIFICATION</scope>
</reference>
<evidence type="ECO:0000256" key="6">
    <source>
        <dbReference type="ARBA" id="ARBA00022989"/>
    </source>
</evidence>
<evidence type="ECO:0000256" key="7">
    <source>
        <dbReference type="ARBA" id="ARBA00023040"/>
    </source>
</evidence>
<evidence type="ECO:0000256" key="3">
    <source>
        <dbReference type="ARBA" id="ARBA00022480"/>
    </source>
</evidence>
<keyword evidence="15" id="KW-1185">Reference proteome</keyword>
<feature type="transmembrane region" description="Helical" evidence="13">
    <location>
        <begin position="6"/>
        <end position="29"/>
    </location>
</feature>
<dbReference type="AlphaFoldDB" id="A0A670HST7"/>
<evidence type="ECO:0000256" key="9">
    <source>
        <dbReference type="ARBA" id="ARBA00023170"/>
    </source>
</evidence>
<dbReference type="GeneTree" id="ENSGT01150000286961"/>